<dbReference type="Gene3D" id="1.20.1250.20">
    <property type="entry name" value="MFS general substrate transporter like domains"/>
    <property type="match status" value="2"/>
</dbReference>
<accession>A0A9P4I3E5</accession>
<reference evidence="5" key="1">
    <citation type="journal article" date="2020" name="Stud. Mycol.">
        <title>101 Dothideomycetes genomes: a test case for predicting lifestyles and emergence of pathogens.</title>
        <authorList>
            <person name="Haridas S."/>
            <person name="Albert R."/>
            <person name="Binder M."/>
            <person name="Bloem J."/>
            <person name="Labutti K."/>
            <person name="Salamov A."/>
            <person name="Andreopoulos B."/>
            <person name="Baker S."/>
            <person name="Barry K."/>
            <person name="Bills G."/>
            <person name="Bluhm B."/>
            <person name="Cannon C."/>
            <person name="Castanera R."/>
            <person name="Culley D."/>
            <person name="Daum C."/>
            <person name="Ezra D."/>
            <person name="Gonzalez J."/>
            <person name="Henrissat B."/>
            <person name="Kuo A."/>
            <person name="Liang C."/>
            <person name="Lipzen A."/>
            <person name="Lutzoni F."/>
            <person name="Magnuson J."/>
            <person name="Mondo S."/>
            <person name="Nolan M."/>
            <person name="Ohm R."/>
            <person name="Pangilinan J."/>
            <person name="Park H.-J."/>
            <person name="Ramirez L."/>
            <person name="Alfaro M."/>
            <person name="Sun H."/>
            <person name="Tritt A."/>
            <person name="Yoshinaga Y."/>
            <person name="Zwiers L.-H."/>
            <person name="Turgeon B."/>
            <person name="Goodwin S."/>
            <person name="Spatafora J."/>
            <person name="Crous P."/>
            <person name="Grigoriev I."/>
        </authorList>
    </citation>
    <scope>NUCLEOTIDE SEQUENCE</scope>
    <source>
        <strain evidence="5">CBS 133067</strain>
    </source>
</reference>
<dbReference type="SUPFAM" id="SSF103473">
    <property type="entry name" value="MFS general substrate transporter"/>
    <property type="match status" value="1"/>
</dbReference>
<keyword evidence="3" id="KW-1133">Transmembrane helix</keyword>
<protein>
    <submittedName>
        <fullName evidence="5">MFS general substrate transporter</fullName>
    </submittedName>
</protein>
<dbReference type="Pfam" id="PF07690">
    <property type="entry name" value="MFS_1"/>
    <property type="match status" value="1"/>
</dbReference>
<dbReference type="PANTHER" id="PTHR11360:SF234">
    <property type="entry name" value="MFS-TYPE TRANSPORTER DBAD-RELATED"/>
    <property type="match status" value="1"/>
</dbReference>
<feature type="transmembrane region" description="Helical" evidence="3">
    <location>
        <begin position="218"/>
        <end position="241"/>
    </location>
</feature>
<name>A0A9P4I3E5_9PEZI</name>
<comment type="subcellular location">
    <subcellularLocation>
        <location evidence="1">Membrane</location>
        <topology evidence="1">Multi-pass membrane protein</topology>
    </subcellularLocation>
</comment>
<evidence type="ECO:0000256" key="1">
    <source>
        <dbReference type="ARBA" id="ARBA00004141"/>
    </source>
</evidence>
<evidence type="ECO:0000256" key="3">
    <source>
        <dbReference type="SAM" id="Phobius"/>
    </source>
</evidence>
<dbReference type="AlphaFoldDB" id="A0A9P4I3E5"/>
<gene>
    <name evidence="5" type="ORF">NA57DRAFT_68490</name>
</gene>
<dbReference type="OrthoDB" id="6509908at2759"/>
<sequence length="427" mass="46777">MNETDLRRWSGRTLTWEQLERTWDEVAKVVEVEVPSTQPGVETNGTSPPPVPPDGGTIAWIQVLSGWCLFFNSYGLLNSFGAFQKYYQSHLLEGSSASNISWIGTLQSCFILYGTIYSGPLYDWGFFRRLVATGCVLSVCGMFLTSFCHEYYQIILMQGLLTGVGLGCLLAPMVGTVAAHFEKRRGLAMGISSTGSIFGGVLYPIIFDHLVNEIGFGWAVRVITLIMAVLFIIPLLGMRMLTKPPEKRRLWIGEAWREPQFALFAVALLVAYAGMYIPFFYIQLFCTEKGFATGHLDQYLLPIINAAGLPGRLLFGYLADRIGPLNSFALASGGSTILLFVWMAVDSLPSTIAFCVLYGFCQSGITTLAWTVIATNLCPDLRQYGVRILMQSIFGATGLLIGNPIAGAILPTGWISLQGSPKKSAAM</sequence>
<feature type="transmembrane region" description="Helical" evidence="3">
    <location>
        <begin position="393"/>
        <end position="417"/>
    </location>
</feature>
<evidence type="ECO:0000313" key="5">
    <source>
        <dbReference type="EMBL" id="KAF2094341.1"/>
    </source>
</evidence>
<feature type="transmembrane region" description="Helical" evidence="3">
    <location>
        <begin position="299"/>
        <end position="318"/>
    </location>
</feature>
<organism evidence="5 6">
    <name type="scientific">Rhizodiscina lignyota</name>
    <dbReference type="NCBI Taxonomy" id="1504668"/>
    <lineage>
        <taxon>Eukaryota</taxon>
        <taxon>Fungi</taxon>
        <taxon>Dikarya</taxon>
        <taxon>Ascomycota</taxon>
        <taxon>Pezizomycotina</taxon>
        <taxon>Dothideomycetes</taxon>
        <taxon>Pleosporomycetidae</taxon>
        <taxon>Aulographales</taxon>
        <taxon>Rhizodiscinaceae</taxon>
        <taxon>Rhizodiscina</taxon>
    </lineage>
</organism>
<keyword evidence="3" id="KW-0472">Membrane</keyword>
<dbReference type="GO" id="GO:0022857">
    <property type="term" value="F:transmembrane transporter activity"/>
    <property type="evidence" value="ECO:0007669"/>
    <property type="project" value="InterPro"/>
</dbReference>
<dbReference type="InterPro" id="IPR011701">
    <property type="entry name" value="MFS"/>
</dbReference>
<proteinExistence type="inferred from homology"/>
<keyword evidence="6" id="KW-1185">Reference proteome</keyword>
<feature type="transmembrane region" description="Helical" evidence="3">
    <location>
        <begin position="186"/>
        <end position="206"/>
    </location>
</feature>
<keyword evidence="3" id="KW-0812">Transmembrane</keyword>
<feature type="transmembrane region" description="Helical" evidence="3">
    <location>
        <begin position="57"/>
        <end position="77"/>
    </location>
</feature>
<comment type="caution">
    <text evidence="5">The sequence shown here is derived from an EMBL/GenBank/DDBJ whole genome shotgun (WGS) entry which is preliminary data.</text>
</comment>
<dbReference type="Proteomes" id="UP000799772">
    <property type="component" value="Unassembled WGS sequence"/>
</dbReference>
<evidence type="ECO:0000256" key="2">
    <source>
        <dbReference type="ARBA" id="ARBA00006727"/>
    </source>
</evidence>
<feature type="transmembrane region" description="Helical" evidence="3">
    <location>
        <begin position="151"/>
        <end position="174"/>
    </location>
</feature>
<dbReference type="PROSITE" id="PS50850">
    <property type="entry name" value="MFS"/>
    <property type="match status" value="1"/>
</dbReference>
<dbReference type="GO" id="GO:0016020">
    <property type="term" value="C:membrane"/>
    <property type="evidence" value="ECO:0007669"/>
    <property type="project" value="UniProtKB-SubCell"/>
</dbReference>
<feature type="transmembrane region" description="Helical" evidence="3">
    <location>
        <begin position="126"/>
        <end position="145"/>
    </location>
</feature>
<dbReference type="InterPro" id="IPR050327">
    <property type="entry name" value="Proton-linked_MCT"/>
</dbReference>
<dbReference type="EMBL" id="ML978134">
    <property type="protein sequence ID" value="KAF2094341.1"/>
    <property type="molecule type" value="Genomic_DNA"/>
</dbReference>
<feature type="transmembrane region" description="Helical" evidence="3">
    <location>
        <begin position="325"/>
        <end position="345"/>
    </location>
</feature>
<evidence type="ECO:0000259" key="4">
    <source>
        <dbReference type="PROSITE" id="PS50850"/>
    </source>
</evidence>
<dbReference type="InterPro" id="IPR036259">
    <property type="entry name" value="MFS_trans_sf"/>
</dbReference>
<feature type="domain" description="Major facilitator superfamily (MFS) profile" evidence="4">
    <location>
        <begin position="59"/>
        <end position="427"/>
    </location>
</feature>
<feature type="transmembrane region" description="Helical" evidence="3">
    <location>
        <begin position="351"/>
        <end position="373"/>
    </location>
</feature>
<dbReference type="InterPro" id="IPR020846">
    <property type="entry name" value="MFS_dom"/>
</dbReference>
<feature type="transmembrane region" description="Helical" evidence="3">
    <location>
        <begin position="261"/>
        <end position="279"/>
    </location>
</feature>
<comment type="similarity">
    <text evidence="2">Belongs to the major facilitator superfamily. Monocarboxylate porter (TC 2.A.1.13) family.</text>
</comment>
<evidence type="ECO:0000313" key="6">
    <source>
        <dbReference type="Proteomes" id="UP000799772"/>
    </source>
</evidence>
<dbReference type="PANTHER" id="PTHR11360">
    <property type="entry name" value="MONOCARBOXYLATE TRANSPORTER"/>
    <property type="match status" value="1"/>
</dbReference>